<reference evidence="2" key="1">
    <citation type="journal article" date="2023" name="G3 (Bethesda)">
        <title>A reference genome for the long-term kleptoplast-retaining sea slug Elysia crispata morphotype clarki.</title>
        <authorList>
            <person name="Eastman K.E."/>
            <person name="Pendleton A.L."/>
            <person name="Shaikh M.A."/>
            <person name="Suttiyut T."/>
            <person name="Ogas R."/>
            <person name="Tomko P."/>
            <person name="Gavelis G."/>
            <person name="Widhalm J.R."/>
            <person name="Wisecaver J.H."/>
        </authorList>
    </citation>
    <scope>NUCLEOTIDE SEQUENCE</scope>
    <source>
        <strain evidence="2">ECLA1</strain>
    </source>
</reference>
<organism evidence="2 3">
    <name type="scientific">Elysia crispata</name>
    <name type="common">lettuce slug</name>
    <dbReference type="NCBI Taxonomy" id="231223"/>
    <lineage>
        <taxon>Eukaryota</taxon>
        <taxon>Metazoa</taxon>
        <taxon>Spiralia</taxon>
        <taxon>Lophotrochozoa</taxon>
        <taxon>Mollusca</taxon>
        <taxon>Gastropoda</taxon>
        <taxon>Heterobranchia</taxon>
        <taxon>Euthyneura</taxon>
        <taxon>Panpulmonata</taxon>
        <taxon>Sacoglossa</taxon>
        <taxon>Placobranchoidea</taxon>
        <taxon>Plakobranchidae</taxon>
        <taxon>Elysia</taxon>
    </lineage>
</organism>
<dbReference type="Proteomes" id="UP001283361">
    <property type="component" value="Unassembled WGS sequence"/>
</dbReference>
<feature type="region of interest" description="Disordered" evidence="1">
    <location>
        <begin position="91"/>
        <end position="112"/>
    </location>
</feature>
<dbReference type="AlphaFoldDB" id="A0AAE1ANH0"/>
<evidence type="ECO:0000313" key="2">
    <source>
        <dbReference type="EMBL" id="KAK3790958.1"/>
    </source>
</evidence>
<sequence>MNSAWFKDSSRSPKSRSDHPEHLDNYANLRQVFCSRTSSDVTVCIPIRQNGSDAILCIPVPGPSGLEPSVTSHFVIVFTTLKYFTSGAATPAVQPASYDPRRRTNQSKTGVHRWTGSIAPGLSEKRHNVKVG</sequence>
<dbReference type="EMBL" id="JAWDGP010001498">
    <property type="protein sequence ID" value="KAK3790958.1"/>
    <property type="molecule type" value="Genomic_DNA"/>
</dbReference>
<proteinExistence type="predicted"/>
<evidence type="ECO:0000313" key="3">
    <source>
        <dbReference type="Proteomes" id="UP001283361"/>
    </source>
</evidence>
<accession>A0AAE1ANH0</accession>
<feature type="compositionally biased region" description="Basic and acidic residues" evidence="1">
    <location>
        <begin position="8"/>
        <end position="22"/>
    </location>
</feature>
<comment type="caution">
    <text evidence="2">The sequence shown here is derived from an EMBL/GenBank/DDBJ whole genome shotgun (WGS) entry which is preliminary data.</text>
</comment>
<feature type="region of interest" description="Disordered" evidence="1">
    <location>
        <begin position="1"/>
        <end position="22"/>
    </location>
</feature>
<gene>
    <name evidence="2" type="ORF">RRG08_039819</name>
</gene>
<keyword evidence="3" id="KW-1185">Reference proteome</keyword>
<protein>
    <submittedName>
        <fullName evidence="2">Uncharacterized protein</fullName>
    </submittedName>
</protein>
<evidence type="ECO:0000256" key="1">
    <source>
        <dbReference type="SAM" id="MobiDB-lite"/>
    </source>
</evidence>
<name>A0AAE1ANH0_9GAST</name>